<proteinExistence type="predicted"/>
<gene>
    <name evidence="1" type="ORF">C8A01DRAFT_21554</name>
</gene>
<dbReference type="Proteomes" id="UP001303115">
    <property type="component" value="Unassembled WGS sequence"/>
</dbReference>
<protein>
    <submittedName>
        <fullName evidence="1">Uncharacterized protein</fullName>
    </submittedName>
</protein>
<dbReference type="AlphaFoldDB" id="A0AAN6P3U2"/>
<reference evidence="2" key="1">
    <citation type="journal article" date="2023" name="Mol. Phylogenet. Evol.">
        <title>Genome-scale phylogeny and comparative genomics of the fungal order Sordariales.</title>
        <authorList>
            <person name="Hensen N."/>
            <person name="Bonometti L."/>
            <person name="Westerberg I."/>
            <person name="Brannstrom I.O."/>
            <person name="Guillou S."/>
            <person name="Cros-Aarteil S."/>
            <person name="Calhoun S."/>
            <person name="Haridas S."/>
            <person name="Kuo A."/>
            <person name="Mondo S."/>
            <person name="Pangilinan J."/>
            <person name="Riley R."/>
            <person name="LaButti K."/>
            <person name="Andreopoulos B."/>
            <person name="Lipzen A."/>
            <person name="Chen C."/>
            <person name="Yan M."/>
            <person name="Daum C."/>
            <person name="Ng V."/>
            <person name="Clum A."/>
            <person name="Steindorff A."/>
            <person name="Ohm R.A."/>
            <person name="Martin F."/>
            <person name="Silar P."/>
            <person name="Natvig D.O."/>
            <person name="Lalanne C."/>
            <person name="Gautier V."/>
            <person name="Ament-Velasquez S.L."/>
            <person name="Kruys A."/>
            <person name="Hutchinson M.I."/>
            <person name="Powell A.J."/>
            <person name="Barry K."/>
            <person name="Miller A.N."/>
            <person name="Grigoriev I.V."/>
            <person name="Debuchy R."/>
            <person name="Gladieux P."/>
            <person name="Hiltunen Thoren M."/>
            <person name="Johannesson H."/>
        </authorList>
    </citation>
    <scope>NUCLEOTIDE SEQUENCE [LARGE SCALE GENOMIC DNA]</scope>
    <source>
        <strain evidence="2">CBS 284.82</strain>
    </source>
</reference>
<dbReference type="EMBL" id="MU855007">
    <property type="protein sequence ID" value="KAK4031194.1"/>
    <property type="molecule type" value="Genomic_DNA"/>
</dbReference>
<comment type="caution">
    <text evidence="1">The sequence shown here is derived from an EMBL/GenBank/DDBJ whole genome shotgun (WGS) entry which is preliminary data.</text>
</comment>
<sequence length="61" mass="6711">ATAQEAGKYVDNILREELSPIYIGLRDFHETYFSSVPHLATALKTFFDNCLGGSSPLFDSG</sequence>
<keyword evidence="2" id="KW-1185">Reference proteome</keyword>
<accession>A0AAN6P3U2</accession>
<evidence type="ECO:0000313" key="2">
    <source>
        <dbReference type="Proteomes" id="UP001303115"/>
    </source>
</evidence>
<feature type="non-terminal residue" evidence="1">
    <location>
        <position position="1"/>
    </location>
</feature>
<organism evidence="1 2">
    <name type="scientific">Parachaetomium inaequale</name>
    <dbReference type="NCBI Taxonomy" id="2588326"/>
    <lineage>
        <taxon>Eukaryota</taxon>
        <taxon>Fungi</taxon>
        <taxon>Dikarya</taxon>
        <taxon>Ascomycota</taxon>
        <taxon>Pezizomycotina</taxon>
        <taxon>Sordariomycetes</taxon>
        <taxon>Sordariomycetidae</taxon>
        <taxon>Sordariales</taxon>
        <taxon>Chaetomiaceae</taxon>
        <taxon>Parachaetomium</taxon>
    </lineage>
</organism>
<evidence type="ECO:0000313" key="1">
    <source>
        <dbReference type="EMBL" id="KAK4031194.1"/>
    </source>
</evidence>
<name>A0AAN6P3U2_9PEZI</name>